<dbReference type="AlphaFoldDB" id="A0A3S5A3P2"/>
<proteinExistence type="predicted"/>
<accession>A0A3S5A3P2</accession>
<keyword evidence="2" id="KW-1185">Reference proteome</keyword>
<dbReference type="EMBL" id="CAAALY010010902">
    <property type="protein sequence ID" value="VEL11124.1"/>
    <property type="molecule type" value="Genomic_DNA"/>
</dbReference>
<evidence type="ECO:0000313" key="1">
    <source>
        <dbReference type="EMBL" id="VEL11124.1"/>
    </source>
</evidence>
<sequence>MLLFSSKGMPSAPSPGLNLTFGMAGPGTNLLGSAPHQNRLPAGHPAAAAAAAVAAAAAAAASGSPSLLATSSTCGNPSVHTTISACNGGSLHNNPGNCNGGNGGHNAVSTASLGARAFSLSIPGPNSCGGADWWAQVSGNHAAVSGAPPLGQISAGHT</sequence>
<evidence type="ECO:0000313" key="2">
    <source>
        <dbReference type="Proteomes" id="UP000784294"/>
    </source>
</evidence>
<gene>
    <name evidence="1" type="ORF">PXEA_LOCUS4564</name>
</gene>
<name>A0A3S5A3P2_9PLAT</name>
<dbReference type="Proteomes" id="UP000784294">
    <property type="component" value="Unassembled WGS sequence"/>
</dbReference>
<organism evidence="1 2">
    <name type="scientific">Protopolystoma xenopodis</name>
    <dbReference type="NCBI Taxonomy" id="117903"/>
    <lineage>
        <taxon>Eukaryota</taxon>
        <taxon>Metazoa</taxon>
        <taxon>Spiralia</taxon>
        <taxon>Lophotrochozoa</taxon>
        <taxon>Platyhelminthes</taxon>
        <taxon>Monogenea</taxon>
        <taxon>Polyopisthocotylea</taxon>
        <taxon>Polystomatidea</taxon>
        <taxon>Polystomatidae</taxon>
        <taxon>Protopolystoma</taxon>
    </lineage>
</organism>
<reference evidence="1" key="1">
    <citation type="submission" date="2018-11" db="EMBL/GenBank/DDBJ databases">
        <authorList>
            <consortium name="Pathogen Informatics"/>
        </authorList>
    </citation>
    <scope>NUCLEOTIDE SEQUENCE</scope>
</reference>
<comment type="caution">
    <text evidence="1">The sequence shown here is derived from an EMBL/GenBank/DDBJ whole genome shotgun (WGS) entry which is preliminary data.</text>
</comment>
<protein>
    <submittedName>
        <fullName evidence="1">Uncharacterized protein</fullName>
    </submittedName>
</protein>